<keyword evidence="2" id="KW-1185">Reference proteome</keyword>
<dbReference type="AlphaFoldDB" id="A0A0P4RHY3"/>
<name>A0A0P4RHY3_9ACTN</name>
<reference evidence="2" key="1">
    <citation type="submission" date="2014-09" db="EMBL/GenBank/DDBJ databases">
        <title>Whole genome shotgun sequence of Streptomyces sp. NBRC 110027.</title>
        <authorList>
            <person name="Komaki H."/>
            <person name="Ichikawa N."/>
            <person name="Katano-Makiyama Y."/>
            <person name="Hosoyama A."/>
            <person name="Hashimoto M."/>
            <person name="Uohara A."/>
            <person name="Kitahashi Y."/>
            <person name="Ohji S."/>
            <person name="Kimura A."/>
            <person name="Yamazoe A."/>
            <person name="Igarashi Y."/>
            <person name="Fujita N."/>
        </authorList>
    </citation>
    <scope>NUCLEOTIDE SEQUENCE [LARGE SCALE GENOMIC DNA]</scope>
    <source>
        <strain evidence="2">NBRC 110027</strain>
    </source>
</reference>
<accession>A0A0P4RHY3</accession>
<evidence type="ECO:0000313" key="2">
    <source>
        <dbReference type="Proteomes" id="UP000048965"/>
    </source>
</evidence>
<protein>
    <submittedName>
        <fullName evidence="1">Putative transposase</fullName>
    </submittedName>
</protein>
<dbReference type="EMBL" id="BBNO01000015">
    <property type="protein sequence ID" value="GAO12972.1"/>
    <property type="molecule type" value="Genomic_DNA"/>
</dbReference>
<dbReference type="Proteomes" id="UP000048965">
    <property type="component" value="Unassembled WGS sequence"/>
</dbReference>
<evidence type="ECO:0000313" key="1">
    <source>
        <dbReference type="EMBL" id="GAO12972.1"/>
    </source>
</evidence>
<proteinExistence type="predicted"/>
<organism evidence="1 2">
    <name type="scientific">Streptomyces lydicamycinicus</name>
    <dbReference type="NCBI Taxonomy" id="1546107"/>
    <lineage>
        <taxon>Bacteria</taxon>
        <taxon>Bacillati</taxon>
        <taxon>Actinomycetota</taxon>
        <taxon>Actinomycetes</taxon>
        <taxon>Kitasatosporales</taxon>
        <taxon>Streptomycetaceae</taxon>
        <taxon>Streptomyces</taxon>
    </lineage>
</organism>
<comment type="caution">
    <text evidence="1">The sequence shown here is derived from an EMBL/GenBank/DDBJ whole genome shotgun (WGS) entry which is preliminary data.</text>
</comment>
<reference evidence="1 2" key="2">
    <citation type="journal article" date="2015" name="Stand. Genomic Sci.">
        <title>Draft genome sequence of marine-derived Streptomyces sp. TP-A0598, a producer of anti-MRSA antibiotic lydicamycins.</title>
        <authorList>
            <person name="Komaki H."/>
            <person name="Ichikawa N."/>
            <person name="Hosoyama A."/>
            <person name="Fujita N."/>
            <person name="Igarashi Y."/>
        </authorList>
    </citation>
    <scope>NUCLEOTIDE SEQUENCE [LARGE SCALE GENOMIC DNA]</scope>
    <source>
        <strain evidence="1 2">NBRC 110027</strain>
    </source>
</reference>
<sequence>MCRSLGGGEQRRDRLHADELLLAEPDRGQITALRYFTLDGTDHVGDRYLRTIADGANVA</sequence>
<gene>
    <name evidence="1" type="ORF">TPA0598_15_00110</name>
</gene>